<evidence type="ECO:0000256" key="1">
    <source>
        <dbReference type="ARBA" id="ARBA00006484"/>
    </source>
</evidence>
<reference evidence="4 5" key="1">
    <citation type="submission" date="2015-02" db="EMBL/GenBank/DDBJ databases">
        <title>Draft genome sequences of ten Microbacterium spp. with emphasis on heavy metal contaminated environments.</title>
        <authorList>
            <person name="Corretto E."/>
        </authorList>
    </citation>
    <scope>NUCLEOTIDE SEQUENCE [LARGE SCALE GENOMIC DNA]</scope>
    <source>
        <strain evidence="4 5">BEL4b</strain>
    </source>
</reference>
<comment type="similarity">
    <text evidence="1">Belongs to the short-chain dehydrogenases/reductases (SDR) family.</text>
</comment>
<accession>A0A0F0LGE9</accession>
<dbReference type="Pfam" id="PF13561">
    <property type="entry name" value="adh_short_C2"/>
    <property type="match status" value="1"/>
</dbReference>
<dbReference type="InterPro" id="IPR057326">
    <property type="entry name" value="KR_dom"/>
</dbReference>
<organism evidence="4 5">
    <name type="scientific">Microbacterium oxydans</name>
    <dbReference type="NCBI Taxonomy" id="82380"/>
    <lineage>
        <taxon>Bacteria</taxon>
        <taxon>Bacillati</taxon>
        <taxon>Actinomycetota</taxon>
        <taxon>Actinomycetes</taxon>
        <taxon>Micrococcales</taxon>
        <taxon>Microbacteriaceae</taxon>
        <taxon>Microbacterium</taxon>
    </lineage>
</organism>
<keyword evidence="2 4" id="KW-0560">Oxidoreductase</keyword>
<dbReference type="EC" id="1.1.1.69" evidence="4"/>
<dbReference type="SUPFAM" id="SSF51735">
    <property type="entry name" value="NAD(P)-binding Rossmann-fold domains"/>
    <property type="match status" value="1"/>
</dbReference>
<comment type="caution">
    <text evidence="4">The sequence shown here is derived from an EMBL/GenBank/DDBJ whole genome shotgun (WGS) entry which is preliminary data.</text>
</comment>
<evidence type="ECO:0000256" key="2">
    <source>
        <dbReference type="ARBA" id="ARBA00023002"/>
    </source>
</evidence>
<feature type="domain" description="Ketoreductase" evidence="3">
    <location>
        <begin position="15"/>
        <end position="200"/>
    </location>
</feature>
<dbReference type="OrthoDB" id="286404at2"/>
<gene>
    <name evidence="4" type="primary">gno_1</name>
    <name evidence="4" type="ORF">RS83_00705</name>
</gene>
<dbReference type="Gene3D" id="3.40.50.720">
    <property type="entry name" value="NAD(P)-binding Rossmann-like Domain"/>
    <property type="match status" value="1"/>
</dbReference>
<dbReference type="Proteomes" id="UP000033640">
    <property type="component" value="Unassembled WGS sequence"/>
</dbReference>
<dbReference type="InterPro" id="IPR002347">
    <property type="entry name" value="SDR_fam"/>
</dbReference>
<sequence length="260" mass="27171">MTGQRIANPFDLSGRRALVTGSSRGIGLAIARSLLGAGAHVVVHGRDAAVVEVTAASLAQEYGTDAVSAAAFDITDEGAVIAGIRDIEARGPLDILVNNAGMQHREPMLEVSLENWERVIRTDLTSAFLVGRTAARAMVERGSGAIVNICSVQTDLARPTIGAYTAAKGGLRNLTKAMTAEWAGSGVRVNGVAPGYIRTELTQSLVDDPTFNAWVLGRTPVGRWGEPDDIGGAVIWLSSDASRFVTGQVVFVDGGMTAVV</sequence>
<dbReference type="PANTHER" id="PTHR43669">
    <property type="entry name" value="5-KETO-D-GLUCONATE 5-REDUCTASE"/>
    <property type="match status" value="1"/>
</dbReference>
<evidence type="ECO:0000313" key="5">
    <source>
        <dbReference type="Proteomes" id="UP000033640"/>
    </source>
</evidence>
<dbReference type="RefSeq" id="WP_045278127.1">
    <property type="nucleotide sequence ID" value="NZ_CAKKLT010000020.1"/>
</dbReference>
<dbReference type="AlphaFoldDB" id="A0A0F0LGE9"/>
<dbReference type="PANTHER" id="PTHR43669:SF14">
    <property type="entry name" value="OXIDOREDUCTASE"/>
    <property type="match status" value="1"/>
</dbReference>
<evidence type="ECO:0000259" key="3">
    <source>
        <dbReference type="SMART" id="SM00822"/>
    </source>
</evidence>
<dbReference type="PRINTS" id="PR00080">
    <property type="entry name" value="SDRFAMILY"/>
</dbReference>
<dbReference type="NCBIfam" id="NF005559">
    <property type="entry name" value="PRK07231.1"/>
    <property type="match status" value="1"/>
</dbReference>
<protein>
    <submittedName>
        <fullName evidence="4">Gluconate 5-dehydrogenase</fullName>
        <ecNumber evidence="4">1.1.1.69</ecNumber>
    </submittedName>
</protein>
<dbReference type="SMART" id="SM00822">
    <property type="entry name" value="PKS_KR"/>
    <property type="match status" value="1"/>
</dbReference>
<evidence type="ECO:0000313" key="4">
    <source>
        <dbReference type="EMBL" id="KJL30636.1"/>
    </source>
</evidence>
<dbReference type="FunFam" id="3.40.50.720:FF:000084">
    <property type="entry name" value="Short-chain dehydrogenase reductase"/>
    <property type="match status" value="1"/>
</dbReference>
<dbReference type="PATRIC" id="fig|82380.11.peg.728"/>
<dbReference type="InterPro" id="IPR036291">
    <property type="entry name" value="NAD(P)-bd_dom_sf"/>
</dbReference>
<dbReference type="GO" id="GO:0008874">
    <property type="term" value="F:gluconate 5-dehydrogenase activity"/>
    <property type="evidence" value="ECO:0007669"/>
    <property type="project" value="UniProtKB-EC"/>
</dbReference>
<proteinExistence type="inferred from homology"/>
<dbReference type="EMBL" id="JYIW01000018">
    <property type="protein sequence ID" value="KJL30636.1"/>
    <property type="molecule type" value="Genomic_DNA"/>
</dbReference>
<name>A0A0F0LGE9_9MICO</name>
<dbReference type="PRINTS" id="PR00081">
    <property type="entry name" value="GDHRDH"/>
</dbReference>